<feature type="transmembrane region" description="Helical" evidence="1">
    <location>
        <begin position="30"/>
        <end position="50"/>
    </location>
</feature>
<comment type="caution">
    <text evidence="2">The sequence shown here is derived from an EMBL/GenBank/DDBJ whole genome shotgun (WGS) entry which is preliminary data.</text>
</comment>
<evidence type="ECO:0000313" key="3">
    <source>
        <dbReference type="Proteomes" id="UP000624703"/>
    </source>
</evidence>
<sequence length="149" mass="16639">MERLHTSYSNLGSWRLSKLADSIAIKYNPVPAIITCSIICILCGLSAYWLFGVVTDTNQSKINLAIGTLITTAVLYPTATLLYIASQYKKGDLIHFTPSTNTLNIPRIGLSIDNAMNRVYFSQEHFTDGNNHFFEYNIVIDGETQISKL</sequence>
<reference evidence="2" key="1">
    <citation type="submission" date="2021-01" db="EMBL/GenBank/DDBJ databases">
        <title>Modified the classification status of verrucomicrobia.</title>
        <authorList>
            <person name="Feng X."/>
        </authorList>
    </citation>
    <scope>NUCLEOTIDE SEQUENCE</scope>
    <source>
        <strain evidence="2">_KCTC 22039</strain>
    </source>
</reference>
<proteinExistence type="predicted"/>
<keyword evidence="1" id="KW-1133">Transmembrane helix</keyword>
<organism evidence="2 3">
    <name type="scientific">Persicirhabdus sediminis</name>
    <dbReference type="NCBI Taxonomy" id="454144"/>
    <lineage>
        <taxon>Bacteria</taxon>
        <taxon>Pseudomonadati</taxon>
        <taxon>Verrucomicrobiota</taxon>
        <taxon>Verrucomicrobiia</taxon>
        <taxon>Verrucomicrobiales</taxon>
        <taxon>Verrucomicrobiaceae</taxon>
        <taxon>Persicirhabdus</taxon>
    </lineage>
</organism>
<dbReference type="Proteomes" id="UP000624703">
    <property type="component" value="Unassembled WGS sequence"/>
</dbReference>
<dbReference type="EMBL" id="JAENIM010000046">
    <property type="protein sequence ID" value="MBK1792580.1"/>
    <property type="molecule type" value="Genomic_DNA"/>
</dbReference>
<keyword evidence="1" id="KW-0812">Transmembrane</keyword>
<evidence type="ECO:0000313" key="2">
    <source>
        <dbReference type="EMBL" id="MBK1792580.1"/>
    </source>
</evidence>
<keyword evidence="3" id="KW-1185">Reference proteome</keyword>
<feature type="transmembrane region" description="Helical" evidence="1">
    <location>
        <begin position="62"/>
        <end position="85"/>
    </location>
</feature>
<name>A0A8J7SNA2_9BACT</name>
<gene>
    <name evidence="2" type="ORF">JIN82_15555</name>
</gene>
<protein>
    <submittedName>
        <fullName evidence="2">Uncharacterized protein</fullName>
    </submittedName>
</protein>
<evidence type="ECO:0000256" key="1">
    <source>
        <dbReference type="SAM" id="Phobius"/>
    </source>
</evidence>
<accession>A0A8J7SNA2</accession>
<dbReference type="AlphaFoldDB" id="A0A8J7SNA2"/>
<keyword evidence="1" id="KW-0472">Membrane</keyword>
<dbReference type="RefSeq" id="WP_200312593.1">
    <property type="nucleotide sequence ID" value="NZ_JAENIM010000046.1"/>
</dbReference>